<feature type="transmembrane region" description="Helical" evidence="1">
    <location>
        <begin position="20"/>
        <end position="48"/>
    </location>
</feature>
<comment type="caution">
    <text evidence="2">The sequence shown here is derived from an EMBL/GenBank/DDBJ whole genome shotgun (WGS) entry which is preliminary data.</text>
</comment>
<dbReference type="Proteomes" id="UP001494902">
    <property type="component" value="Unassembled WGS sequence"/>
</dbReference>
<dbReference type="RefSeq" id="WP_349298138.1">
    <property type="nucleotide sequence ID" value="NZ_JBEDNQ010000004.1"/>
</dbReference>
<name>A0ABV1K9A4_9PSEU</name>
<protein>
    <submittedName>
        <fullName evidence="2">Uncharacterized protein</fullName>
    </submittedName>
</protein>
<sequence length="124" mass="12955">MTTMTVNPPTAADRPADPDAYAVVTVLMLMLGGFVLPVVGWLAGVVMLWTGRAWTVGEKVLGTLVWPLVVAIPVAAVFLLGGPLGGPLDGDPAIRLTVLGVAALIALILLPWTFVTLLCAGRRR</sequence>
<keyword evidence="1" id="KW-1133">Transmembrane helix</keyword>
<accession>A0ABV1K9A4</accession>
<keyword evidence="1" id="KW-0812">Transmembrane</keyword>
<organism evidence="2 3">
    <name type="scientific">Pseudonocardia nematodicida</name>
    <dbReference type="NCBI Taxonomy" id="1206997"/>
    <lineage>
        <taxon>Bacteria</taxon>
        <taxon>Bacillati</taxon>
        <taxon>Actinomycetota</taxon>
        <taxon>Actinomycetes</taxon>
        <taxon>Pseudonocardiales</taxon>
        <taxon>Pseudonocardiaceae</taxon>
        <taxon>Pseudonocardia</taxon>
    </lineage>
</organism>
<reference evidence="2 3" key="1">
    <citation type="submission" date="2024-03" db="EMBL/GenBank/DDBJ databases">
        <title>Draft genome sequence of Pseudonocardia nematodicida JCM 31783.</title>
        <authorList>
            <person name="Butdee W."/>
            <person name="Duangmal K."/>
        </authorList>
    </citation>
    <scope>NUCLEOTIDE SEQUENCE [LARGE SCALE GENOMIC DNA]</scope>
    <source>
        <strain evidence="2 3">JCM 31783</strain>
    </source>
</reference>
<evidence type="ECO:0000313" key="3">
    <source>
        <dbReference type="Proteomes" id="UP001494902"/>
    </source>
</evidence>
<keyword evidence="3" id="KW-1185">Reference proteome</keyword>
<evidence type="ECO:0000256" key="1">
    <source>
        <dbReference type="SAM" id="Phobius"/>
    </source>
</evidence>
<evidence type="ECO:0000313" key="2">
    <source>
        <dbReference type="EMBL" id="MEQ3551065.1"/>
    </source>
</evidence>
<feature type="transmembrane region" description="Helical" evidence="1">
    <location>
        <begin position="93"/>
        <end position="120"/>
    </location>
</feature>
<gene>
    <name evidence="2" type="ORF">WIS52_11335</name>
</gene>
<proteinExistence type="predicted"/>
<keyword evidence="1" id="KW-0472">Membrane</keyword>
<feature type="transmembrane region" description="Helical" evidence="1">
    <location>
        <begin position="60"/>
        <end position="81"/>
    </location>
</feature>
<dbReference type="EMBL" id="JBEDNQ010000004">
    <property type="protein sequence ID" value="MEQ3551065.1"/>
    <property type="molecule type" value="Genomic_DNA"/>
</dbReference>